<dbReference type="InterPro" id="IPR045024">
    <property type="entry name" value="NDH-2"/>
</dbReference>
<name>Q6MQX0_BDEBA</name>
<evidence type="ECO:0000256" key="9">
    <source>
        <dbReference type="SAM" id="Phobius"/>
    </source>
</evidence>
<dbReference type="Pfam" id="PF07992">
    <property type="entry name" value="Pyr_redox_2"/>
    <property type="match status" value="1"/>
</dbReference>
<dbReference type="PRINTS" id="PR00368">
    <property type="entry name" value="FADPNR"/>
</dbReference>
<evidence type="ECO:0000256" key="2">
    <source>
        <dbReference type="ARBA" id="ARBA00012637"/>
    </source>
</evidence>
<keyword evidence="13" id="KW-1185">Reference proteome</keyword>
<comment type="similarity">
    <text evidence="1">Belongs to the NADH dehydrogenase family.</text>
</comment>
<evidence type="ECO:0000256" key="7">
    <source>
        <dbReference type="ARBA" id="ARBA00023027"/>
    </source>
</evidence>
<evidence type="ECO:0000256" key="5">
    <source>
        <dbReference type="ARBA" id="ARBA00022946"/>
    </source>
</evidence>
<gene>
    <name evidence="12" type="primary">ndh</name>
    <name evidence="12" type="ordered locus">Bd0332</name>
</gene>
<evidence type="ECO:0000259" key="11">
    <source>
        <dbReference type="Pfam" id="PF22366"/>
    </source>
</evidence>
<dbReference type="InterPro" id="IPR023753">
    <property type="entry name" value="FAD/NAD-binding_dom"/>
</dbReference>
<feature type="transmembrane region" description="Helical" evidence="9">
    <location>
        <begin position="371"/>
        <end position="389"/>
    </location>
</feature>
<dbReference type="HOGENOM" id="CLU_021377_7_1_7"/>
<dbReference type="eggNOG" id="COG1252">
    <property type="taxonomic scope" value="Bacteria"/>
</dbReference>
<keyword evidence="9" id="KW-0812">Transmembrane</keyword>
<accession>Q6MQX0</accession>
<dbReference type="STRING" id="264462.Bd0332"/>
<evidence type="ECO:0000313" key="13">
    <source>
        <dbReference type="Proteomes" id="UP000008080"/>
    </source>
</evidence>
<keyword evidence="6 12" id="KW-0560">Oxidoreductase</keyword>
<keyword evidence="4" id="KW-0274">FAD</keyword>
<keyword evidence="9" id="KW-1133">Transmembrane helix</keyword>
<comment type="catalytic activity">
    <reaction evidence="8">
        <text>a quinone + NADH + H(+) = a quinol + NAD(+)</text>
        <dbReference type="Rhea" id="RHEA:46160"/>
        <dbReference type="ChEBI" id="CHEBI:15378"/>
        <dbReference type="ChEBI" id="CHEBI:24646"/>
        <dbReference type="ChEBI" id="CHEBI:57540"/>
        <dbReference type="ChEBI" id="CHEBI:57945"/>
        <dbReference type="ChEBI" id="CHEBI:132124"/>
        <dbReference type="EC" id="1.6.5.9"/>
    </reaction>
</comment>
<evidence type="ECO:0000256" key="4">
    <source>
        <dbReference type="ARBA" id="ARBA00022827"/>
    </source>
</evidence>
<feature type="domain" description="FAD/NAD(P)-binding" evidence="10">
    <location>
        <begin position="9"/>
        <end position="327"/>
    </location>
</feature>
<sequence length="429" mass="47955">MPSEVHMPKKVVIVGGGFAGLKAARALGNNEDVSVTLIDRRNYHLFQPLLYQVATAGLSPAEISGPIRGILSKYKNVSVFLDNLENVDLTNKKIQVQDRSLEYDYLILACGAKHSYFAHPEWEENAPGLKTLEQATEIRRRLLMAFERAEKETDPEKQKQQLTFVIVGAGPTGVELAGTIGEISRHTLTKDFRHIDPSRTRVILIEAGPRILAAFHPDLSRKAAADLEDLGVQIWTNTRVTDVKSDSVVLGDEVIKAATILWAAGVQPSSINKTLGVPLDRAGRVIIEKDLSLKEHPEVFVLGDQACYLTDKGQALPGLASVAMQQGTHAANQILREIEGKPRLEFKYLDKGQMATIGRRKAIAQISNLKFSGFFAWILWLFIHVYYLIGFKNKVFVIWQWAYAYFTFKRGARLIVDKEWRSKPKPPVS</sequence>
<reference evidence="12 13" key="1">
    <citation type="journal article" date="2004" name="Science">
        <title>A predator unmasked: life cycle of Bdellovibrio bacteriovorus from a genomic perspective.</title>
        <authorList>
            <person name="Rendulic S."/>
            <person name="Jagtap P."/>
            <person name="Rosinus A."/>
            <person name="Eppinger M."/>
            <person name="Baar C."/>
            <person name="Lanz C."/>
            <person name="Keller H."/>
            <person name="Lambert C."/>
            <person name="Evans K.J."/>
            <person name="Goesmann A."/>
            <person name="Meyer F."/>
            <person name="Sockett R.E."/>
            <person name="Schuster S.C."/>
        </authorList>
    </citation>
    <scope>NUCLEOTIDE SEQUENCE [LARGE SCALE GENOMIC DNA]</scope>
    <source>
        <strain evidence="13">ATCC 15356 / DSM 50701 / NCIMB 9529 / HD100</strain>
    </source>
</reference>
<dbReference type="PANTHER" id="PTHR43706">
    <property type="entry name" value="NADH DEHYDROGENASE"/>
    <property type="match status" value="1"/>
</dbReference>
<evidence type="ECO:0000256" key="8">
    <source>
        <dbReference type="ARBA" id="ARBA00047599"/>
    </source>
</evidence>
<keyword evidence="9" id="KW-0472">Membrane</keyword>
<organism evidence="12 13">
    <name type="scientific">Bdellovibrio bacteriovorus (strain ATCC 15356 / DSM 50701 / NCIMB 9529 / HD100)</name>
    <dbReference type="NCBI Taxonomy" id="264462"/>
    <lineage>
        <taxon>Bacteria</taxon>
        <taxon>Pseudomonadati</taxon>
        <taxon>Bdellovibrionota</taxon>
        <taxon>Bdellovibrionia</taxon>
        <taxon>Bdellovibrionales</taxon>
        <taxon>Pseudobdellovibrionaceae</taxon>
        <taxon>Bdellovibrio</taxon>
    </lineage>
</organism>
<dbReference type="SUPFAM" id="SSF51905">
    <property type="entry name" value="FAD/NAD(P)-binding domain"/>
    <property type="match status" value="1"/>
</dbReference>
<dbReference type="InterPro" id="IPR054585">
    <property type="entry name" value="NDH2-like_C"/>
</dbReference>
<dbReference type="EMBL" id="BX842646">
    <property type="protein sequence ID" value="CAE77988.1"/>
    <property type="molecule type" value="Genomic_DNA"/>
</dbReference>
<proteinExistence type="inferred from homology"/>
<dbReference type="EC" id="1.6.5.9" evidence="2"/>
<dbReference type="InterPro" id="IPR036188">
    <property type="entry name" value="FAD/NAD-bd_sf"/>
</dbReference>
<dbReference type="PRINTS" id="PR00411">
    <property type="entry name" value="PNDRDTASEI"/>
</dbReference>
<dbReference type="Proteomes" id="UP000008080">
    <property type="component" value="Chromosome"/>
</dbReference>
<evidence type="ECO:0000256" key="6">
    <source>
        <dbReference type="ARBA" id="ARBA00023002"/>
    </source>
</evidence>
<dbReference type="KEGG" id="bba:Bd0332"/>
<keyword evidence="3" id="KW-0285">Flavoprotein</keyword>
<dbReference type="GO" id="GO:0050136">
    <property type="term" value="F:NADH dehydrogenase (quinone) (non-electrogenic) activity"/>
    <property type="evidence" value="ECO:0007669"/>
    <property type="project" value="UniProtKB-EC"/>
</dbReference>
<keyword evidence="5" id="KW-0809">Transit peptide</keyword>
<evidence type="ECO:0000256" key="3">
    <source>
        <dbReference type="ARBA" id="ARBA00022630"/>
    </source>
</evidence>
<keyword evidence="7" id="KW-0520">NAD</keyword>
<evidence type="ECO:0000256" key="1">
    <source>
        <dbReference type="ARBA" id="ARBA00005272"/>
    </source>
</evidence>
<dbReference type="PANTHER" id="PTHR43706:SF47">
    <property type="entry name" value="EXTERNAL NADH-UBIQUINONE OXIDOREDUCTASE 1, MITOCHONDRIAL-RELATED"/>
    <property type="match status" value="1"/>
</dbReference>
<dbReference type="Gene3D" id="3.50.50.100">
    <property type="match status" value="1"/>
</dbReference>
<evidence type="ECO:0000313" key="12">
    <source>
        <dbReference type="EMBL" id="CAE77988.1"/>
    </source>
</evidence>
<dbReference type="Pfam" id="PF22366">
    <property type="entry name" value="NDH2_C"/>
    <property type="match status" value="1"/>
</dbReference>
<feature type="domain" description="External alternative NADH-ubiquinone oxidoreductase-like C-terminal" evidence="11">
    <location>
        <begin position="351"/>
        <end position="406"/>
    </location>
</feature>
<protein>
    <recommendedName>
        <fullName evidence="2">NADH:ubiquinone reductase (non-electrogenic)</fullName>
        <ecNumber evidence="2">1.6.5.9</ecNumber>
    </recommendedName>
</protein>
<dbReference type="AlphaFoldDB" id="Q6MQX0"/>
<evidence type="ECO:0000259" key="10">
    <source>
        <dbReference type="Pfam" id="PF07992"/>
    </source>
</evidence>